<feature type="region of interest" description="Disordered" evidence="7">
    <location>
        <begin position="320"/>
        <end position="554"/>
    </location>
</feature>
<feature type="region of interest" description="Disordered" evidence="7">
    <location>
        <begin position="280"/>
        <end position="299"/>
    </location>
</feature>
<dbReference type="SUPFAM" id="SSF49879">
    <property type="entry name" value="SMAD/FHA domain"/>
    <property type="match status" value="1"/>
</dbReference>
<reference evidence="10 11" key="1">
    <citation type="journal article" date="2014" name="Int. J. Syst. Evol. Microbiol.">
        <title>Brachybacterium ginsengisoli sp. nov., isolated from soil of a ginseng field.</title>
        <authorList>
            <person name="Hoang V.A."/>
            <person name="Kim Y.J."/>
            <person name="Nguyen N.L."/>
            <person name="Yang D.C."/>
        </authorList>
    </citation>
    <scope>NUCLEOTIDE SEQUENCE [LARGE SCALE GENOMIC DNA]</scope>
    <source>
        <strain evidence="10 11">DCY80</strain>
    </source>
</reference>
<dbReference type="InterPro" id="IPR051791">
    <property type="entry name" value="Pra-immunoreactive"/>
</dbReference>
<sequence length="668" mass="69791">MSQTRYCSTCGTLLSEGAVICGECGARYQDSPYERRATDAPGAWSQAPAPRSRDLGRAEDSTSSDEGIELITRESLEPKNPGATTLRTRGQYDQMMVTQPPMQQNDPGSAPGSAPGAPSGPGSPIGAPSAPPGAAPFEPPLDGCAPASAVKRLVAAVIDGVIGTLVLVPQIVGWVLVATSEEIGALPLILIGVGVALPLAYALLIIWLVGAKGFSLGKLIMGLRVTRASEGGRLGFLRSAGRWLLYGAVWPIMALSIFLDPKKTFRGFHDRALDSAVADIKTGRDPMKPRPDDFEREGADHYLGAPSVAVTAHENLLTEPGSAWKDSSAPAPAQPSGDTGWGGSQASSPYAPSAPTDSAASAADAPWSGSSAQDPAASQQSVGGWAPPPVEPVPSQQQSWGQQPSAPEAPQQQSWGQQPSAPEAPQQQTWGQQPSAPEAPQQQSWGQPQTSAEPAAPSWDAQGPQQPPVAPQQAWGPPPPAPEEPQSDAHQGWGPPSAPAPQDQAPTPHGQFAEHTPSDLTGDAWEAEDHGVDEQTRLTAAEEPLGDLEQTRLSAVQLPPVKKLRLTTDDGGEREVEKAVVIGRNPSAPGDEVLFVMKDDTRSVSKTHLRIDGTGDDVTVTDLGSTNGSSILREDGSRESLVPNTPTVLPTGAQVTLGDRTLSVEQVQ</sequence>
<evidence type="ECO:0000256" key="6">
    <source>
        <dbReference type="ARBA" id="ARBA00023136"/>
    </source>
</evidence>
<feature type="compositionally biased region" description="Polar residues" evidence="7">
    <location>
        <begin position="96"/>
        <end position="106"/>
    </location>
</feature>
<feature type="domain" description="FHA" evidence="9">
    <location>
        <begin position="580"/>
        <end position="631"/>
    </location>
</feature>
<keyword evidence="2" id="KW-1003">Cell membrane</keyword>
<keyword evidence="3" id="KW-0597">Phosphoprotein</keyword>
<evidence type="ECO:0000256" key="4">
    <source>
        <dbReference type="ARBA" id="ARBA00022692"/>
    </source>
</evidence>
<evidence type="ECO:0000256" key="7">
    <source>
        <dbReference type="SAM" id="MobiDB-lite"/>
    </source>
</evidence>
<dbReference type="RefSeq" id="WP_096798821.1">
    <property type="nucleotide sequence ID" value="NZ_CP023564.1"/>
</dbReference>
<proteinExistence type="predicted"/>
<name>A0A291GW33_9MICO</name>
<dbReference type="InterPro" id="IPR010432">
    <property type="entry name" value="RDD"/>
</dbReference>
<dbReference type="SMART" id="SM00240">
    <property type="entry name" value="FHA"/>
    <property type="match status" value="1"/>
</dbReference>
<dbReference type="KEGG" id="bgg:CFK41_05870"/>
<feature type="transmembrane region" description="Helical" evidence="8">
    <location>
        <begin position="153"/>
        <end position="177"/>
    </location>
</feature>
<organism evidence="10 11">
    <name type="scientific">Brachybacterium ginsengisoli</name>
    <dbReference type="NCBI Taxonomy" id="1331682"/>
    <lineage>
        <taxon>Bacteria</taxon>
        <taxon>Bacillati</taxon>
        <taxon>Actinomycetota</taxon>
        <taxon>Actinomycetes</taxon>
        <taxon>Micrococcales</taxon>
        <taxon>Dermabacteraceae</taxon>
        <taxon>Brachybacterium</taxon>
    </lineage>
</organism>
<dbReference type="PROSITE" id="PS50006">
    <property type="entry name" value="FHA_DOMAIN"/>
    <property type="match status" value="1"/>
</dbReference>
<feature type="compositionally biased region" description="Pro residues" evidence="7">
    <location>
        <begin position="465"/>
        <end position="483"/>
    </location>
</feature>
<dbReference type="Gene3D" id="2.60.200.20">
    <property type="match status" value="1"/>
</dbReference>
<dbReference type="OrthoDB" id="3254248at2"/>
<evidence type="ECO:0000256" key="5">
    <source>
        <dbReference type="ARBA" id="ARBA00022989"/>
    </source>
</evidence>
<evidence type="ECO:0000259" key="9">
    <source>
        <dbReference type="PROSITE" id="PS50006"/>
    </source>
</evidence>
<dbReference type="CDD" id="cd00060">
    <property type="entry name" value="FHA"/>
    <property type="match status" value="1"/>
</dbReference>
<accession>A0A291GW33</accession>
<evidence type="ECO:0000256" key="8">
    <source>
        <dbReference type="SAM" id="Phobius"/>
    </source>
</evidence>
<dbReference type="InterPro" id="IPR008984">
    <property type="entry name" value="SMAD_FHA_dom_sf"/>
</dbReference>
<keyword evidence="5 8" id="KW-1133">Transmembrane helix</keyword>
<keyword evidence="11" id="KW-1185">Reference proteome</keyword>
<feature type="transmembrane region" description="Helical" evidence="8">
    <location>
        <begin position="243"/>
        <end position="259"/>
    </location>
</feature>
<dbReference type="EMBL" id="CP023564">
    <property type="protein sequence ID" value="ATG54352.1"/>
    <property type="molecule type" value="Genomic_DNA"/>
</dbReference>
<feature type="compositionally biased region" description="Low complexity" evidence="7">
    <location>
        <begin position="107"/>
        <end position="128"/>
    </location>
</feature>
<feature type="region of interest" description="Disordered" evidence="7">
    <location>
        <begin position="33"/>
        <end position="139"/>
    </location>
</feature>
<feature type="compositionally biased region" description="Basic and acidic residues" evidence="7">
    <location>
        <begin position="51"/>
        <end position="60"/>
    </location>
</feature>
<evidence type="ECO:0000313" key="11">
    <source>
        <dbReference type="Proteomes" id="UP000217889"/>
    </source>
</evidence>
<feature type="transmembrane region" description="Helical" evidence="8">
    <location>
        <begin position="183"/>
        <end position="209"/>
    </location>
</feature>
<dbReference type="GO" id="GO:0005886">
    <property type="term" value="C:plasma membrane"/>
    <property type="evidence" value="ECO:0007669"/>
    <property type="project" value="UniProtKB-SubCell"/>
</dbReference>
<keyword evidence="6 8" id="KW-0472">Membrane</keyword>
<evidence type="ECO:0000256" key="2">
    <source>
        <dbReference type="ARBA" id="ARBA00022475"/>
    </source>
</evidence>
<dbReference type="PANTHER" id="PTHR36115:SF6">
    <property type="entry name" value="PROLINE-RICH ANTIGEN HOMOLOG"/>
    <property type="match status" value="1"/>
</dbReference>
<dbReference type="Proteomes" id="UP000217889">
    <property type="component" value="Chromosome"/>
</dbReference>
<keyword evidence="4 8" id="KW-0812">Transmembrane</keyword>
<evidence type="ECO:0000256" key="3">
    <source>
        <dbReference type="ARBA" id="ARBA00022553"/>
    </source>
</evidence>
<evidence type="ECO:0000313" key="10">
    <source>
        <dbReference type="EMBL" id="ATG54352.1"/>
    </source>
</evidence>
<dbReference type="InterPro" id="IPR000253">
    <property type="entry name" value="FHA_dom"/>
</dbReference>
<dbReference type="AlphaFoldDB" id="A0A291GW33"/>
<feature type="compositionally biased region" description="Basic and acidic residues" evidence="7">
    <location>
        <begin position="281"/>
        <end position="299"/>
    </location>
</feature>
<dbReference type="Pfam" id="PF06271">
    <property type="entry name" value="RDD"/>
    <property type="match status" value="1"/>
</dbReference>
<comment type="subcellular location">
    <subcellularLocation>
        <location evidence="1">Cell membrane</location>
        <topology evidence="1">Multi-pass membrane protein</topology>
    </subcellularLocation>
</comment>
<gene>
    <name evidence="10" type="ORF">CFK41_05870</name>
</gene>
<feature type="compositionally biased region" description="Pro residues" evidence="7">
    <location>
        <begin position="129"/>
        <end position="139"/>
    </location>
</feature>
<feature type="compositionally biased region" description="Basic and acidic residues" evidence="7">
    <location>
        <begin position="527"/>
        <end position="536"/>
    </location>
</feature>
<feature type="region of interest" description="Disordered" evidence="7">
    <location>
        <begin position="620"/>
        <end position="668"/>
    </location>
</feature>
<feature type="compositionally biased region" description="Low complexity" evidence="7">
    <location>
        <begin position="393"/>
        <end position="444"/>
    </location>
</feature>
<evidence type="ECO:0000256" key="1">
    <source>
        <dbReference type="ARBA" id="ARBA00004651"/>
    </source>
</evidence>
<protein>
    <recommendedName>
        <fullName evidence="9">FHA domain-containing protein</fullName>
    </recommendedName>
</protein>
<feature type="compositionally biased region" description="Low complexity" evidence="7">
    <location>
        <begin position="344"/>
        <end position="381"/>
    </location>
</feature>
<dbReference type="PANTHER" id="PTHR36115">
    <property type="entry name" value="PROLINE-RICH ANTIGEN HOMOLOG-RELATED"/>
    <property type="match status" value="1"/>
</dbReference>
<dbReference type="Pfam" id="PF00498">
    <property type="entry name" value="FHA"/>
    <property type="match status" value="1"/>
</dbReference>